<name>A0A9P4P2Q3_9PEZI</name>
<protein>
    <submittedName>
        <fullName evidence="2">Uncharacterized protein</fullName>
    </submittedName>
</protein>
<gene>
    <name evidence="2" type="ORF">EJ08DRAFT_603671</name>
</gene>
<accession>A0A9P4P2Q3</accession>
<evidence type="ECO:0000256" key="1">
    <source>
        <dbReference type="SAM" id="MobiDB-lite"/>
    </source>
</evidence>
<sequence length="179" mass="19552">MAPTNNIWAQMGYVPPRGACNHKDSLLSPRCPCQRFMIHPLKVSTSFECDGCQHHASFHNMENQSDDAIVKRWQAAELEKQQDSNGENGARKRPRRAIEGANQMQMLSRERSATAEVQAGSSGTAPKTRTKKKGAKVSQAGSGNAGSRVIELSSDNDDVKVDEEGGNTDAGDPYSFWNS</sequence>
<proteinExistence type="predicted"/>
<comment type="caution">
    <text evidence="2">The sequence shown here is derived from an EMBL/GenBank/DDBJ whole genome shotgun (WGS) entry which is preliminary data.</text>
</comment>
<evidence type="ECO:0000313" key="2">
    <source>
        <dbReference type="EMBL" id="KAF2435708.1"/>
    </source>
</evidence>
<feature type="region of interest" description="Disordered" evidence="1">
    <location>
        <begin position="77"/>
        <end position="179"/>
    </location>
</feature>
<evidence type="ECO:0000313" key="3">
    <source>
        <dbReference type="Proteomes" id="UP000800235"/>
    </source>
</evidence>
<dbReference type="EMBL" id="MU007012">
    <property type="protein sequence ID" value="KAF2435708.1"/>
    <property type="molecule type" value="Genomic_DNA"/>
</dbReference>
<organism evidence="2 3">
    <name type="scientific">Tothia fuscella</name>
    <dbReference type="NCBI Taxonomy" id="1048955"/>
    <lineage>
        <taxon>Eukaryota</taxon>
        <taxon>Fungi</taxon>
        <taxon>Dikarya</taxon>
        <taxon>Ascomycota</taxon>
        <taxon>Pezizomycotina</taxon>
        <taxon>Dothideomycetes</taxon>
        <taxon>Pleosporomycetidae</taxon>
        <taxon>Venturiales</taxon>
        <taxon>Cylindrosympodiaceae</taxon>
        <taxon>Tothia</taxon>
    </lineage>
</organism>
<keyword evidence="3" id="KW-1185">Reference proteome</keyword>
<dbReference type="AlphaFoldDB" id="A0A9P4P2Q3"/>
<dbReference type="OrthoDB" id="5424021at2759"/>
<reference evidence="2" key="1">
    <citation type="journal article" date="2020" name="Stud. Mycol.">
        <title>101 Dothideomycetes genomes: a test case for predicting lifestyles and emergence of pathogens.</title>
        <authorList>
            <person name="Haridas S."/>
            <person name="Albert R."/>
            <person name="Binder M."/>
            <person name="Bloem J."/>
            <person name="Labutti K."/>
            <person name="Salamov A."/>
            <person name="Andreopoulos B."/>
            <person name="Baker S."/>
            <person name="Barry K."/>
            <person name="Bills G."/>
            <person name="Bluhm B."/>
            <person name="Cannon C."/>
            <person name="Castanera R."/>
            <person name="Culley D."/>
            <person name="Daum C."/>
            <person name="Ezra D."/>
            <person name="Gonzalez J."/>
            <person name="Henrissat B."/>
            <person name="Kuo A."/>
            <person name="Liang C."/>
            <person name="Lipzen A."/>
            <person name="Lutzoni F."/>
            <person name="Magnuson J."/>
            <person name="Mondo S."/>
            <person name="Nolan M."/>
            <person name="Ohm R."/>
            <person name="Pangilinan J."/>
            <person name="Park H.-J."/>
            <person name="Ramirez L."/>
            <person name="Alfaro M."/>
            <person name="Sun H."/>
            <person name="Tritt A."/>
            <person name="Yoshinaga Y."/>
            <person name="Zwiers L.-H."/>
            <person name="Turgeon B."/>
            <person name="Goodwin S."/>
            <person name="Spatafora J."/>
            <person name="Crous P."/>
            <person name="Grigoriev I."/>
        </authorList>
    </citation>
    <scope>NUCLEOTIDE SEQUENCE</scope>
    <source>
        <strain evidence="2">CBS 130266</strain>
    </source>
</reference>
<dbReference type="Proteomes" id="UP000800235">
    <property type="component" value="Unassembled WGS sequence"/>
</dbReference>